<evidence type="ECO:0000256" key="2">
    <source>
        <dbReference type="ARBA" id="ARBA00022598"/>
    </source>
</evidence>
<reference evidence="8 9" key="1">
    <citation type="submission" date="2021-01" db="EMBL/GenBank/DDBJ databases">
        <title>Genomic Encyclopedia of Type Strains, Phase IV (KMG-IV): sequencing the most valuable type-strain genomes for metagenomic binning, comparative biology and taxonomic classification.</title>
        <authorList>
            <person name="Goeker M."/>
        </authorList>
    </citation>
    <scope>NUCLEOTIDE SEQUENCE [LARGE SCALE GENOMIC DNA]</scope>
    <source>
        <strain evidence="8 9">DSM 25540</strain>
    </source>
</reference>
<dbReference type="Pfam" id="PF16177">
    <property type="entry name" value="ACAS_N"/>
    <property type="match status" value="1"/>
</dbReference>
<dbReference type="NCBIfam" id="TIGR01217">
    <property type="entry name" value="ac_ac_CoA_syn"/>
    <property type="match status" value="1"/>
</dbReference>
<keyword evidence="9" id="KW-1185">Reference proteome</keyword>
<dbReference type="RefSeq" id="WP_204697228.1">
    <property type="nucleotide sequence ID" value="NZ_JAFBEC010000005.1"/>
</dbReference>
<evidence type="ECO:0000259" key="7">
    <source>
        <dbReference type="Pfam" id="PF16177"/>
    </source>
</evidence>
<evidence type="ECO:0000313" key="9">
    <source>
        <dbReference type="Proteomes" id="UP000741863"/>
    </source>
</evidence>
<dbReference type="SUPFAM" id="SSF56801">
    <property type="entry name" value="Acetyl-CoA synthetase-like"/>
    <property type="match status" value="1"/>
</dbReference>
<dbReference type="InterPro" id="IPR020845">
    <property type="entry name" value="AMP-binding_CS"/>
</dbReference>
<dbReference type="Pfam" id="PF13193">
    <property type="entry name" value="AMP-binding_C"/>
    <property type="match status" value="1"/>
</dbReference>
<dbReference type="PROSITE" id="PS00455">
    <property type="entry name" value="AMP_BINDING"/>
    <property type="match status" value="1"/>
</dbReference>
<dbReference type="InterPro" id="IPR045851">
    <property type="entry name" value="AMP-bd_C_sf"/>
</dbReference>
<evidence type="ECO:0000256" key="4">
    <source>
        <dbReference type="ARBA" id="ARBA00022840"/>
    </source>
</evidence>
<sequence>MSVQEGTLLHTPSKEAIEQTNLSDYMNWLTKQYGLSFANYHELHNWSVTEHEAFWESLWHYFEVNPEATYQHVMDSSKGFMHTTWFQGANVNYTEYIFRNMNPDHVAVKAYGEKRHKEEIVWGELYARVSAVANGLKALGVERGDRVVSYMPNIPEAMVAMLATASIGAIWSSCSPDFGARTVVDRFIQIEPKVIFAVDGYRYNGKKYDRLDVVKEIKTSIPSLEHVIVVPVFQDALPAEFNLWSTFLSDYRDGSPIPYESVGFDDPLWILYSSGTTGPPKAIVQGHGGIILEHMKSMVLHKDLKSEDVMFWYTSTGWMMWNMVVSGLMMNGTVVLYDGSPAYPDANVTFKLIEEAGITSYGTSAPFIMACRANGMQPKEIADLSTLKAFSSTGATLPPEGSQWVYEAVHDKVWLNSVSGGTDICSAIVGGIPTQPVYAGEIQGRVLGVDVDAWDEEGNSLVDEVGELVIKKPTPSMPLYFWNDPNNERYYESYFNEYKGVWRHGDLIKFKDDGRCQIYGRSDSTINRGGVRMGSSEIYRAVESLEAIKDSLIVDISHPTREPYMPLFVVLEDGFVLSEELKTEIITSIRQNVSPRHVPNEIYVIEEVPRTLNGKKVEVPVKKLLMGVEYEQAVNEGSLQNPHTFNYFKQFHRQDA</sequence>
<evidence type="ECO:0000259" key="6">
    <source>
        <dbReference type="Pfam" id="PF13193"/>
    </source>
</evidence>
<dbReference type="Proteomes" id="UP000741863">
    <property type="component" value="Unassembled WGS sequence"/>
</dbReference>
<evidence type="ECO:0000256" key="1">
    <source>
        <dbReference type="ARBA" id="ARBA00006432"/>
    </source>
</evidence>
<dbReference type="Pfam" id="PF00501">
    <property type="entry name" value="AMP-binding"/>
    <property type="match status" value="1"/>
</dbReference>
<dbReference type="InterPro" id="IPR032387">
    <property type="entry name" value="ACAS_N"/>
</dbReference>
<feature type="domain" description="AMP-dependent synthetase/ligase" evidence="5">
    <location>
        <begin position="101"/>
        <end position="474"/>
    </location>
</feature>
<comment type="caution">
    <text evidence="8">The sequence shown here is derived from an EMBL/GenBank/DDBJ whole genome shotgun (WGS) entry which is preliminary data.</text>
</comment>
<keyword evidence="3" id="KW-0547">Nucleotide-binding</keyword>
<dbReference type="InterPro" id="IPR005914">
    <property type="entry name" value="Acac_CoA_synth"/>
</dbReference>
<feature type="domain" description="AMP-binding enzyme C-terminal" evidence="6">
    <location>
        <begin position="541"/>
        <end position="615"/>
    </location>
</feature>
<dbReference type="InterPro" id="IPR000873">
    <property type="entry name" value="AMP-dep_synth/lig_dom"/>
</dbReference>
<name>A0ABS2PCH1_9BACL</name>
<dbReference type="PANTHER" id="PTHR42921">
    <property type="entry name" value="ACETOACETYL-COA SYNTHETASE"/>
    <property type="match status" value="1"/>
</dbReference>
<keyword evidence="2 8" id="KW-0436">Ligase</keyword>
<evidence type="ECO:0000259" key="5">
    <source>
        <dbReference type="Pfam" id="PF00501"/>
    </source>
</evidence>
<dbReference type="InterPro" id="IPR042099">
    <property type="entry name" value="ANL_N_sf"/>
</dbReference>
<evidence type="ECO:0000313" key="8">
    <source>
        <dbReference type="EMBL" id="MBM7632806.1"/>
    </source>
</evidence>
<feature type="domain" description="Acetyl-coenzyme A synthetase N-terminal" evidence="7">
    <location>
        <begin position="40"/>
        <end position="94"/>
    </location>
</feature>
<keyword evidence="4" id="KW-0067">ATP-binding</keyword>
<dbReference type="Gene3D" id="3.30.300.30">
    <property type="match status" value="1"/>
</dbReference>
<dbReference type="EMBL" id="JAFBEC010000005">
    <property type="protein sequence ID" value="MBM7632806.1"/>
    <property type="molecule type" value="Genomic_DNA"/>
</dbReference>
<accession>A0ABS2PCH1</accession>
<organism evidence="8 9">
    <name type="scientific">Geomicrobium sediminis</name>
    <dbReference type="NCBI Taxonomy" id="1347788"/>
    <lineage>
        <taxon>Bacteria</taxon>
        <taxon>Bacillati</taxon>
        <taxon>Bacillota</taxon>
        <taxon>Bacilli</taxon>
        <taxon>Bacillales</taxon>
        <taxon>Geomicrobium</taxon>
    </lineage>
</organism>
<protein>
    <submittedName>
        <fullName evidence="8">Acetoacetyl-CoA synthetase</fullName>
        <ecNumber evidence="8">6.2.1.16</ecNumber>
    </submittedName>
</protein>
<comment type="similarity">
    <text evidence="1">Belongs to the ATP-dependent AMP-binding enzyme family.</text>
</comment>
<dbReference type="Gene3D" id="3.40.50.12780">
    <property type="entry name" value="N-terminal domain of ligase-like"/>
    <property type="match status" value="1"/>
</dbReference>
<proteinExistence type="inferred from homology"/>
<dbReference type="PANTHER" id="PTHR42921:SF1">
    <property type="entry name" value="ACETOACETYL-COA SYNTHETASE"/>
    <property type="match status" value="1"/>
</dbReference>
<dbReference type="InterPro" id="IPR025110">
    <property type="entry name" value="AMP-bd_C"/>
</dbReference>
<dbReference type="EC" id="6.2.1.16" evidence="8"/>
<dbReference type="GO" id="GO:0030729">
    <property type="term" value="F:acetoacetate-CoA ligase activity"/>
    <property type="evidence" value="ECO:0007669"/>
    <property type="project" value="UniProtKB-EC"/>
</dbReference>
<evidence type="ECO:0000256" key="3">
    <source>
        <dbReference type="ARBA" id="ARBA00022741"/>
    </source>
</evidence>
<dbReference type="NCBIfam" id="NF002937">
    <property type="entry name" value="PRK03584.1"/>
    <property type="match status" value="1"/>
</dbReference>
<gene>
    <name evidence="8" type="ORF">JOD17_001900</name>
</gene>